<evidence type="ECO:0008006" key="6">
    <source>
        <dbReference type="Google" id="ProtNLM"/>
    </source>
</evidence>
<dbReference type="OMA" id="HHDRMSE"/>
<dbReference type="STRING" id="164328.H3GBE0"/>
<dbReference type="NCBIfam" id="TIGR00027">
    <property type="entry name" value="mthyl_TIGR00027"/>
    <property type="match status" value="1"/>
</dbReference>
<evidence type="ECO:0000256" key="2">
    <source>
        <dbReference type="ARBA" id="ARBA00022603"/>
    </source>
</evidence>
<keyword evidence="5" id="KW-1185">Reference proteome</keyword>
<organism evidence="4 5">
    <name type="scientific">Phytophthora ramorum</name>
    <name type="common">Sudden oak death agent</name>
    <dbReference type="NCBI Taxonomy" id="164328"/>
    <lineage>
        <taxon>Eukaryota</taxon>
        <taxon>Sar</taxon>
        <taxon>Stramenopiles</taxon>
        <taxon>Oomycota</taxon>
        <taxon>Peronosporomycetes</taxon>
        <taxon>Peronosporales</taxon>
        <taxon>Peronosporaceae</taxon>
        <taxon>Phytophthora</taxon>
    </lineage>
</organism>
<protein>
    <recommendedName>
        <fullName evidence="6">[Phosphatase 2A protein]-leucine-carboxy methyltransferase 1</fullName>
    </recommendedName>
</protein>
<dbReference type="SUPFAM" id="SSF53335">
    <property type="entry name" value="S-adenosyl-L-methionine-dependent methyltransferases"/>
    <property type="match status" value="1"/>
</dbReference>
<dbReference type="InParanoid" id="H3GBE0"/>
<dbReference type="InterPro" id="IPR007213">
    <property type="entry name" value="Ppm1/Ppm2/Tcmp"/>
</dbReference>
<dbReference type="PANTHER" id="PTHR43619:SF2">
    <property type="entry name" value="S-ADENOSYL-L-METHIONINE-DEPENDENT METHYLTRANSFERASES SUPERFAMILY PROTEIN"/>
    <property type="match status" value="1"/>
</dbReference>
<comment type="similarity">
    <text evidence="1">Belongs to the UPF0677 family.</text>
</comment>
<evidence type="ECO:0000256" key="3">
    <source>
        <dbReference type="ARBA" id="ARBA00022679"/>
    </source>
</evidence>
<dbReference type="eggNOG" id="ENOG502QRNU">
    <property type="taxonomic scope" value="Eukaryota"/>
</dbReference>
<dbReference type="EMBL" id="DS565998">
    <property type="status" value="NOT_ANNOTATED_CDS"/>
    <property type="molecule type" value="Genomic_DNA"/>
</dbReference>
<dbReference type="AlphaFoldDB" id="H3GBE0"/>
<name>H3GBE0_PHYRM</name>
<reference evidence="4" key="2">
    <citation type="submission" date="2015-06" db="UniProtKB">
        <authorList>
            <consortium name="EnsemblProtists"/>
        </authorList>
    </citation>
    <scope>IDENTIFICATION</scope>
    <source>
        <strain evidence="4">Pr102</strain>
    </source>
</reference>
<sequence>MAAIRTRYVNEALAHRDATIHQIVFLGAGLDTRAYYLESLRDCHVLEIDQGSQPFDRKREVMKAEQVLPITKKLDYIVAHLAEDDWDSKLRGHGFDPRVATFWVMEGLLPYMERSAIWTLLDTIDAMSAPGSTLWADMAGQAIFTFADMGDRAMKHSEDDPMRGVLSQIPWCLKLQASLVNAGTHFGRSWPPLASTDGKRSVPIPISFLIGQKPVPTEAREKDVCPGLEA</sequence>
<dbReference type="PANTHER" id="PTHR43619">
    <property type="entry name" value="S-ADENOSYL-L-METHIONINE-DEPENDENT METHYLTRANSFERASE YKTD-RELATED"/>
    <property type="match status" value="1"/>
</dbReference>
<dbReference type="GO" id="GO:0008168">
    <property type="term" value="F:methyltransferase activity"/>
    <property type="evidence" value="ECO:0007669"/>
    <property type="project" value="UniProtKB-KW"/>
</dbReference>
<dbReference type="GO" id="GO:0032259">
    <property type="term" value="P:methylation"/>
    <property type="evidence" value="ECO:0007669"/>
    <property type="project" value="UniProtKB-KW"/>
</dbReference>
<dbReference type="VEuPathDB" id="FungiDB:KRP23_8840"/>
<evidence type="ECO:0000256" key="1">
    <source>
        <dbReference type="ARBA" id="ARBA00008138"/>
    </source>
</evidence>
<evidence type="ECO:0000313" key="4">
    <source>
        <dbReference type="EnsemblProtists" id="Phyra72599"/>
    </source>
</evidence>
<dbReference type="InterPro" id="IPR029063">
    <property type="entry name" value="SAM-dependent_MTases_sf"/>
</dbReference>
<reference evidence="5" key="1">
    <citation type="journal article" date="2006" name="Science">
        <title>Phytophthora genome sequences uncover evolutionary origins and mechanisms of pathogenesis.</title>
        <authorList>
            <person name="Tyler B.M."/>
            <person name="Tripathy S."/>
            <person name="Zhang X."/>
            <person name="Dehal P."/>
            <person name="Jiang R.H."/>
            <person name="Aerts A."/>
            <person name="Arredondo F.D."/>
            <person name="Baxter L."/>
            <person name="Bensasson D."/>
            <person name="Beynon J.L."/>
            <person name="Chapman J."/>
            <person name="Damasceno C.M."/>
            <person name="Dorrance A.E."/>
            <person name="Dou D."/>
            <person name="Dickerman A.W."/>
            <person name="Dubchak I.L."/>
            <person name="Garbelotto M."/>
            <person name="Gijzen M."/>
            <person name="Gordon S.G."/>
            <person name="Govers F."/>
            <person name="Grunwald N.J."/>
            <person name="Huang W."/>
            <person name="Ivors K.L."/>
            <person name="Jones R.W."/>
            <person name="Kamoun S."/>
            <person name="Krampis K."/>
            <person name="Lamour K.H."/>
            <person name="Lee M.K."/>
            <person name="McDonald W.H."/>
            <person name="Medina M."/>
            <person name="Meijer H.J."/>
            <person name="Nordberg E.K."/>
            <person name="Maclean D.J."/>
            <person name="Ospina-Giraldo M.D."/>
            <person name="Morris P.F."/>
            <person name="Phuntumart V."/>
            <person name="Putnam N.H."/>
            <person name="Rash S."/>
            <person name="Rose J.K."/>
            <person name="Sakihama Y."/>
            <person name="Salamov A.A."/>
            <person name="Savidor A."/>
            <person name="Scheuring C.F."/>
            <person name="Smith B.M."/>
            <person name="Sobral B.W."/>
            <person name="Terry A."/>
            <person name="Torto-Alalibo T.A."/>
            <person name="Win J."/>
            <person name="Xu Z."/>
            <person name="Zhang H."/>
            <person name="Grigoriev I.V."/>
            <person name="Rokhsar D.S."/>
            <person name="Boore J.L."/>
        </authorList>
    </citation>
    <scope>NUCLEOTIDE SEQUENCE [LARGE SCALE GENOMIC DNA]</scope>
    <source>
        <strain evidence="5">Pr102</strain>
    </source>
</reference>
<proteinExistence type="inferred from homology"/>
<dbReference type="EnsemblProtists" id="Phyra72599">
    <property type="protein sequence ID" value="Phyra72599"/>
    <property type="gene ID" value="Phyra72599"/>
</dbReference>
<dbReference type="Gene3D" id="3.40.50.150">
    <property type="entry name" value="Vaccinia Virus protein VP39"/>
    <property type="match status" value="1"/>
</dbReference>
<dbReference type="VEuPathDB" id="FungiDB:KRP22_9539"/>
<dbReference type="Pfam" id="PF04072">
    <property type="entry name" value="LCM"/>
    <property type="match status" value="1"/>
</dbReference>
<dbReference type="HOGENOM" id="CLU_068779_0_0_1"/>
<dbReference type="InterPro" id="IPR011610">
    <property type="entry name" value="SAM_mthyl_Trfase_ML2640-like"/>
</dbReference>
<evidence type="ECO:0000313" key="5">
    <source>
        <dbReference type="Proteomes" id="UP000005238"/>
    </source>
</evidence>
<keyword evidence="3" id="KW-0808">Transferase</keyword>
<accession>H3GBE0</accession>
<keyword evidence="2" id="KW-0489">Methyltransferase</keyword>
<dbReference type="Proteomes" id="UP000005238">
    <property type="component" value="Unassembled WGS sequence"/>
</dbReference>